<reference evidence="2 3" key="1">
    <citation type="submission" date="2018-06" db="EMBL/GenBank/DDBJ databases">
        <authorList>
            <consortium name="Pathogen Informatics"/>
            <person name="Doyle S."/>
        </authorList>
    </citation>
    <scope>NUCLEOTIDE SEQUENCE [LARGE SCALE GENOMIC DNA]</scope>
    <source>
        <strain evidence="2 3">NCTC11532</strain>
    </source>
</reference>
<accession>A0A378LTN5</accession>
<name>A0A378LTN5_9GAMM</name>
<evidence type="ECO:0000256" key="1">
    <source>
        <dbReference type="SAM" id="Phobius"/>
    </source>
</evidence>
<gene>
    <name evidence="2" type="ORF">NCTC11532_01397</name>
</gene>
<keyword evidence="3" id="KW-1185">Reference proteome</keyword>
<proteinExistence type="predicted"/>
<keyword evidence="1" id="KW-1133">Transmembrane helix</keyword>
<organism evidence="2 3">
    <name type="scientific">Legionella wadsworthii</name>
    <dbReference type="NCBI Taxonomy" id="28088"/>
    <lineage>
        <taxon>Bacteria</taxon>
        <taxon>Pseudomonadati</taxon>
        <taxon>Pseudomonadota</taxon>
        <taxon>Gammaproteobacteria</taxon>
        <taxon>Legionellales</taxon>
        <taxon>Legionellaceae</taxon>
        <taxon>Legionella</taxon>
    </lineage>
</organism>
<dbReference type="Proteomes" id="UP000255297">
    <property type="component" value="Unassembled WGS sequence"/>
</dbReference>
<evidence type="ECO:0008006" key="4">
    <source>
        <dbReference type="Google" id="ProtNLM"/>
    </source>
</evidence>
<feature type="transmembrane region" description="Helical" evidence="1">
    <location>
        <begin position="16"/>
        <end position="34"/>
    </location>
</feature>
<dbReference type="STRING" id="1122170.GCA_000701265_01089"/>
<protein>
    <recommendedName>
        <fullName evidence="4">Transmembrane protein</fullName>
    </recommendedName>
</protein>
<evidence type="ECO:0000313" key="3">
    <source>
        <dbReference type="Proteomes" id="UP000255297"/>
    </source>
</evidence>
<sequence>MSPLFEIVIELRKSDTYWRLMWIFNAITIFVILYYPINNWMRFFVLLFLPCNILFTTKRPPLLKKIKCTGEKWFLEIDENTNESYTHAAILLHNPIFQLVKFKNKSKIKTIVIFNDQLTKDQLRLLHLKTNQISI</sequence>
<dbReference type="EMBL" id="UGPB01000001">
    <property type="protein sequence ID" value="STY29212.1"/>
    <property type="molecule type" value="Genomic_DNA"/>
</dbReference>
<keyword evidence="1" id="KW-0812">Transmembrane</keyword>
<dbReference type="AlphaFoldDB" id="A0A378LTN5"/>
<evidence type="ECO:0000313" key="2">
    <source>
        <dbReference type="EMBL" id="STY29212.1"/>
    </source>
</evidence>
<keyword evidence="1" id="KW-0472">Membrane</keyword>